<gene>
    <name evidence="1" type="ORF">Glove_64g66</name>
</gene>
<sequence length="53" mass="6356">MCQSQYPKKSCEEGLKDIERRRNGKEIRRLTGECNGECREECDGRIRKRIRIK</sequence>
<accession>A0A397JEM1</accession>
<dbReference type="Proteomes" id="UP000266861">
    <property type="component" value="Unassembled WGS sequence"/>
</dbReference>
<evidence type="ECO:0000313" key="1">
    <source>
        <dbReference type="EMBL" id="RHZ85582.1"/>
    </source>
</evidence>
<proteinExistence type="predicted"/>
<reference evidence="1 2" key="1">
    <citation type="submission" date="2018-08" db="EMBL/GenBank/DDBJ databases">
        <title>Genome and evolution of the arbuscular mycorrhizal fungus Diversispora epigaea (formerly Glomus versiforme) and its bacterial endosymbionts.</title>
        <authorList>
            <person name="Sun X."/>
            <person name="Fei Z."/>
            <person name="Harrison M."/>
        </authorList>
    </citation>
    <scope>NUCLEOTIDE SEQUENCE [LARGE SCALE GENOMIC DNA]</scope>
    <source>
        <strain evidence="1 2">IT104</strain>
    </source>
</reference>
<protein>
    <submittedName>
        <fullName evidence="1">Uncharacterized protein</fullName>
    </submittedName>
</protein>
<dbReference type="EMBL" id="PQFF01000061">
    <property type="protein sequence ID" value="RHZ85582.1"/>
    <property type="molecule type" value="Genomic_DNA"/>
</dbReference>
<dbReference type="AlphaFoldDB" id="A0A397JEM1"/>
<keyword evidence="2" id="KW-1185">Reference proteome</keyword>
<name>A0A397JEM1_9GLOM</name>
<evidence type="ECO:0000313" key="2">
    <source>
        <dbReference type="Proteomes" id="UP000266861"/>
    </source>
</evidence>
<comment type="caution">
    <text evidence="1">The sequence shown here is derived from an EMBL/GenBank/DDBJ whole genome shotgun (WGS) entry which is preliminary data.</text>
</comment>
<organism evidence="1 2">
    <name type="scientific">Diversispora epigaea</name>
    <dbReference type="NCBI Taxonomy" id="1348612"/>
    <lineage>
        <taxon>Eukaryota</taxon>
        <taxon>Fungi</taxon>
        <taxon>Fungi incertae sedis</taxon>
        <taxon>Mucoromycota</taxon>
        <taxon>Glomeromycotina</taxon>
        <taxon>Glomeromycetes</taxon>
        <taxon>Diversisporales</taxon>
        <taxon>Diversisporaceae</taxon>
        <taxon>Diversispora</taxon>
    </lineage>
</organism>